<evidence type="ECO:0000313" key="1">
    <source>
        <dbReference type="EMBL" id="BBC78822.1"/>
    </source>
</evidence>
<dbReference type="Proteomes" id="UP000270034">
    <property type="component" value="Chromosome"/>
</dbReference>
<dbReference type="KEGG" id="aot:AcetOri_orf00687"/>
<name>A0A2Z5ZDR6_9PROT</name>
<dbReference type="GO" id="GO:0016740">
    <property type="term" value="F:transferase activity"/>
    <property type="evidence" value="ECO:0007669"/>
    <property type="project" value="UniProtKB-KW"/>
</dbReference>
<evidence type="ECO:0000313" key="2">
    <source>
        <dbReference type="Proteomes" id="UP000270034"/>
    </source>
</evidence>
<keyword evidence="1" id="KW-0808">Transferase</keyword>
<dbReference type="AlphaFoldDB" id="A0A2Z5ZDR6"/>
<dbReference type="EMBL" id="AP018515">
    <property type="protein sequence ID" value="BBC78822.1"/>
    <property type="molecule type" value="Genomic_DNA"/>
</dbReference>
<reference evidence="1 2" key="1">
    <citation type="submission" date="2018-02" db="EMBL/GenBank/DDBJ databases">
        <title>Acetobacter orientalis genome.</title>
        <authorList>
            <person name="Nakashima N."/>
            <person name="Tamura T."/>
        </authorList>
    </citation>
    <scope>NUCLEOTIDE SEQUENCE [LARGE SCALE GENOMIC DNA]</scope>
    <source>
        <strain evidence="1 2">FAN1</strain>
    </source>
</reference>
<protein>
    <submittedName>
        <fullName evidence="1">tRNA N6-adenosine(37)-threonylcarbamoyltransferase complex transferase subunit TsaD</fullName>
    </submittedName>
</protein>
<sequence length="39" mass="4622">MRRLHFSGHLHYKQGQIFFSKPSLCKDDARKIAAKQTYN</sequence>
<proteinExistence type="predicted"/>
<accession>A0A2Z5ZDR6</accession>
<gene>
    <name evidence="1" type="ORF">AcetOrient_orf00687</name>
</gene>
<organism evidence="1 2">
    <name type="scientific">Acetobacter orientalis</name>
    <dbReference type="NCBI Taxonomy" id="146474"/>
    <lineage>
        <taxon>Bacteria</taxon>
        <taxon>Pseudomonadati</taxon>
        <taxon>Pseudomonadota</taxon>
        <taxon>Alphaproteobacteria</taxon>
        <taxon>Acetobacterales</taxon>
        <taxon>Acetobacteraceae</taxon>
        <taxon>Acetobacter</taxon>
    </lineage>
</organism>